<evidence type="ECO:0000256" key="2">
    <source>
        <dbReference type="ARBA" id="ARBA00022475"/>
    </source>
</evidence>
<evidence type="ECO:0000256" key="6">
    <source>
        <dbReference type="ARBA" id="ARBA00023157"/>
    </source>
</evidence>
<evidence type="ECO:0000259" key="11">
    <source>
        <dbReference type="PROSITE" id="PS51485"/>
    </source>
</evidence>
<keyword evidence="10" id="KW-0812">Transmembrane</keyword>
<keyword evidence="3" id="KW-0336">GPI-anchor</keyword>
<feature type="transmembrane region" description="Helical" evidence="10">
    <location>
        <begin position="141"/>
        <end position="163"/>
    </location>
</feature>
<feature type="domain" description="Phytocyanin" evidence="11">
    <location>
        <begin position="9"/>
        <end position="112"/>
    </location>
</feature>
<gene>
    <name evidence="12" type="ORF">V6N11_002867</name>
</gene>
<evidence type="ECO:0000256" key="10">
    <source>
        <dbReference type="SAM" id="Phobius"/>
    </source>
</evidence>
<dbReference type="PANTHER" id="PTHR33021:SF234">
    <property type="entry name" value="EARLY NODULIN-LIKE PROTEIN 7"/>
    <property type="match status" value="1"/>
</dbReference>
<comment type="similarity">
    <text evidence="9">Belongs to the early nodulin-like (ENODL) family.</text>
</comment>
<sequence length="217" mass="23886">MNGSVEASKQFTVGDHIGWRQPSSNNSDVYTLWATSKRFHVGDSLSFEYDRNDSVLVVDKWDYYHCNSNNPIYSFNDGSNVVNLDRPGSFYFISGILDHCKNGEKLMIQVMGLHQRAEPPPATANPREVGLAPGPHPSSGIVVTVALTSVCLALIITVVALAIQVGADIVKRALSYPMKLIANAKNAWGQHGKKQRLFSLHECRELPGSYIGKMVVK</sequence>
<dbReference type="Proteomes" id="UP001396334">
    <property type="component" value="Unassembled WGS sequence"/>
</dbReference>
<dbReference type="PANTHER" id="PTHR33021">
    <property type="entry name" value="BLUE COPPER PROTEIN"/>
    <property type="match status" value="1"/>
</dbReference>
<evidence type="ECO:0000256" key="9">
    <source>
        <dbReference type="ARBA" id="ARBA00035011"/>
    </source>
</evidence>
<dbReference type="EMBL" id="JBBPBN010000015">
    <property type="protein sequence ID" value="KAK9022620.1"/>
    <property type="molecule type" value="Genomic_DNA"/>
</dbReference>
<dbReference type="Pfam" id="PF02298">
    <property type="entry name" value="Cu_bind_like"/>
    <property type="match status" value="1"/>
</dbReference>
<evidence type="ECO:0000256" key="7">
    <source>
        <dbReference type="ARBA" id="ARBA00023180"/>
    </source>
</evidence>
<protein>
    <recommendedName>
        <fullName evidence="11">Phytocyanin domain-containing protein</fullName>
    </recommendedName>
</protein>
<keyword evidence="13" id="KW-1185">Reference proteome</keyword>
<evidence type="ECO:0000256" key="4">
    <source>
        <dbReference type="ARBA" id="ARBA00022729"/>
    </source>
</evidence>
<dbReference type="InterPro" id="IPR039391">
    <property type="entry name" value="Phytocyanin-like"/>
</dbReference>
<keyword evidence="7" id="KW-0325">Glycoprotein</keyword>
<dbReference type="Gene3D" id="2.60.40.420">
    <property type="entry name" value="Cupredoxins - blue copper proteins"/>
    <property type="match status" value="1"/>
</dbReference>
<dbReference type="InterPro" id="IPR008972">
    <property type="entry name" value="Cupredoxin"/>
</dbReference>
<dbReference type="SUPFAM" id="SSF49503">
    <property type="entry name" value="Cupredoxins"/>
    <property type="match status" value="1"/>
</dbReference>
<evidence type="ECO:0000313" key="12">
    <source>
        <dbReference type="EMBL" id="KAK9022620.1"/>
    </source>
</evidence>
<comment type="subcellular location">
    <subcellularLocation>
        <location evidence="1">Cell membrane</location>
        <topology evidence="1">Lipid-anchor</topology>
        <topology evidence="1">GPI-anchor</topology>
    </subcellularLocation>
</comment>
<keyword evidence="2" id="KW-1003">Cell membrane</keyword>
<organism evidence="12 13">
    <name type="scientific">Hibiscus sabdariffa</name>
    <name type="common">roselle</name>
    <dbReference type="NCBI Taxonomy" id="183260"/>
    <lineage>
        <taxon>Eukaryota</taxon>
        <taxon>Viridiplantae</taxon>
        <taxon>Streptophyta</taxon>
        <taxon>Embryophyta</taxon>
        <taxon>Tracheophyta</taxon>
        <taxon>Spermatophyta</taxon>
        <taxon>Magnoliopsida</taxon>
        <taxon>eudicotyledons</taxon>
        <taxon>Gunneridae</taxon>
        <taxon>Pentapetalae</taxon>
        <taxon>rosids</taxon>
        <taxon>malvids</taxon>
        <taxon>Malvales</taxon>
        <taxon>Malvaceae</taxon>
        <taxon>Malvoideae</taxon>
        <taxon>Hibiscus</taxon>
    </lineage>
</organism>
<dbReference type="PROSITE" id="PS51485">
    <property type="entry name" value="PHYTOCYANIN"/>
    <property type="match status" value="1"/>
</dbReference>
<keyword evidence="8" id="KW-0449">Lipoprotein</keyword>
<comment type="caution">
    <text evidence="12">The sequence shown here is derived from an EMBL/GenBank/DDBJ whole genome shotgun (WGS) entry which is preliminary data.</text>
</comment>
<evidence type="ECO:0000256" key="1">
    <source>
        <dbReference type="ARBA" id="ARBA00004609"/>
    </source>
</evidence>
<keyword evidence="6" id="KW-1015">Disulfide bond</keyword>
<reference evidence="12 13" key="1">
    <citation type="journal article" date="2024" name="G3 (Bethesda)">
        <title>Genome assembly of Hibiscus sabdariffa L. provides insights into metabolisms of medicinal natural products.</title>
        <authorList>
            <person name="Kim T."/>
        </authorList>
    </citation>
    <scope>NUCLEOTIDE SEQUENCE [LARGE SCALE GENOMIC DNA]</scope>
    <source>
        <strain evidence="12">TK-2024</strain>
        <tissue evidence="12">Old leaves</tissue>
    </source>
</reference>
<keyword evidence="5 10" id="KW-0472">Membrane</keyword>
<evidence type="ECO:0000256" key="5">
    <source>
        <dbReference type="ARBA" id="ARBA00023136"/>
    </source>
</evidence>
<keyword evidence="10" id="KW-1133">Transmembrane helix</keyword>
<evidence type="ECO:0000256" key="3">
    <source>
        <dbReference type="ARBA" id="ARBA00022622"/>
    </source>
</evidence>
<dbReference type="InterPro" id="IPR003245">
    <property type="entry name" value="Phytocyanin_dom"/>
</dbReference>
<evidence type="ECO:0000313" key="13">
    <source>
        <dbReference type="Proteomes" id="UP001396334"/>
    </source>
</evidence>
<dbReference type="CDD" id="cd11019">
    <property type="entry name" value="OsENODL1_like"/>
    <property type="match status" value="1"/>
</dbReference>
<accession>A0ABR2SBK7</accession>
<proteinExistence type="inferred from homology"/>
<dbReference type="InterPro" id="IPR041846">
    <property type="entry name" value="ENL_dom"/>
</dbReference>
<evidence type="ECO:0000256" key="8">
    <source>
        <dbReference type="ARBA" id="ARBA00023288"/>
    </source>
</evidence>
<name>A0ABR2SBK7_9ROSI</name>
<keyword evidence="4" id="KW-0732">Signal</keyword>